<dbReference type="Proteomes" id="UP000470520">
    <property type="component" value="Unassembled WGS sequence"/>
</dbReference>
<feature type="compositionally biased region" description="Polar residues" evidence="2">
    <location>
        <begin position="49"/>
        <end position="63"/>
    </location>
</feature>
<comment type="caution">
    <text evidence="3">The sequence shown here is derived from an EMBL/GenBank/DDBJ whole genome shotgun (WGS) entry which is preliminary data.</text>
</comment>
<dbReference type="InterPro" id="IPR019734">
    <property type="entry name" value="TPR_rpt"/>
</dbReference>
<reference evidence="3 4" key="1">
    <citation type="submission" date="2020-01" db="EMBL/GenBank/DDBJ databases">
        <title>Insect and environment-associated Actinomycetes.</title>
        <authorList>
            <person name="Currrie C."/>
            <person name="Chevrette M."/>
            <person name="Carlson C."/>
            <person name="Stubbendieck R."/>
            <person name="Wendt-Pienkowski E."/>
        </authorList>
    </citation>
    <scope>NUCLEOTIDE SEQUENCE [LARGE SCALE GENOMIC DNA]</scope>
    <source>
        <strain evidence="3 4">SID7754</strain>
    </source>
</reference>
<proteinExistence type="predicted"/>
<dbReference type="PROSITE" id="PS50005">
    <property type="entry name" value="TPR"/>
    <property type="match status" value="1"/>
</dbReference>
<evidence type="ECO:0008006" key="5">
    <source>
        <dbReference type="Google" id="ProtNLM"/>
    </source>
</evidence>
<keyword evidence="1" id="KW-0802">TPR repeat</keyword>
<name>A0A7K3QVZ1_9ACTN</name>
<evidence type="ECO:0000313" key="4">
    <source>
        <dbReference type="Proteomes" id="UP000470520"/>
    </source>
</evidence>
<dbReference type="AlphaFoldDB" id="A0A7K3QVZ1"/>
<evidence type="ECO:0000256" key="2">
    <source>
        <dbReference type="SAM" id="MobiDB-lite"/>
    </source>
</evidence>
<dbReference type="RefSeq" id="WP_164190683.1">
    <property type="nucleotide sequence ID" value="NZ_JAAGMR010000226.1"/>
</dbReference>
<gene>
    <name evidence="3" type="ORF">G3I21_20400</name>
</gene>
<evidence type="ECO:0000256" key="1">
    <source>
        <dbReference type="PROSITE-ProRule" id="PRU00339"/>
    </source>
</evidence>
<organism evidence="3 4">
    <name type="scientific">Streptomyces bauhiniae</name>
    <dbReference type="NCBI Taxonomy" id="2340725"/>
    <lineage>
        <taxon>Bacteria</taxon>
        <taxon>Bacillati</taxon>
        <taxon>Actinomycetota</taxon>
        <taxon>Actinomycetes</taxon>
        <taxon>Kitasatosporales</taxon>
        <taxon>Streptomycetaceae</taxon>
        <taxon>Streptomyces</taxon>
    </lineage>
</organism>
<dbReference type="SUPFAM" id="SSF48452">
    <property type="entry name" value="TPR-like"/>
    <property type="match status" value="1"/>
</dbReference>
<feature type="region of interest" description="Disordered" evidence="2">
    <location>
        <begin position="44"/>
        <end position="63"/>
    </location>
</feature>
<sequence length="63" mass="7152">MIEFDPTPRANRGHGEAFRRARRYEEALADLDRAIELDSDDAWSLASSGQTNRQMESNQEAPT</sequence>
<feature type="repeat" description="TPR" evidence="1">
    <location>
        <begin position="8"/>
        <end position="41"/>
    </location>
</feature>
<dbReference type="EMBL" id="JAAGMR010000226">
    <property type="protein sequence ID" value="NEB94019.1"/>
    <property type="molecule type" value="Genomic_DNA"/>
</dbReference>
<dbReference type="Gene3D" id="1.25.40.10">
    <property type="entry name" value="Tetratricopeptide repeat domain"/>
    <property type="match status" value="1"/>
</dbReference>
<evidence type="ECO:0000313" key="3">
    <source>
        <dbReference type="EMBL" id="NEB94019.1"/>
    </source>
</evidence>
<protein>
    <recommendedName>
        <fullName evidence="5">Tetratricopeptide repeat protein</fullName>
    </recommendedName>
</protein>
<dbReference type="InterPro" id="IPR011990">
    <property type="entry name" value="TPR-like_helical_dom_sf"/>
</dbReference>
<accession>A0A7K3QVZ1</accession>